<keyword evidence="4 6" id="KW-0813">Transport</keyword>
<dbReference type="NCBIfam" id="TIGR00975">
    <property type="entry name" value="3a0107s03"/>
    <property type="match status" value="1"/>
</dbReference>
<evidence type="ECO:0000256" key="3">
    <source>
        <dbReference type="ARBA" id="ARBA00011529"/>
    </source>
</evidence>
<evidence type="ECO:0000313" key="8">
    <source>
        <dbReference type="EMBL" id="XBH11451.1"/>
    </source>
</evidence>
<keyword evidence="5 6" id="KW-0592">Phosphate transport</keyword>
<comment type="function">
    <text evidence="1">Part of the ABC transporter complex PstSACB involved in phosphate import.</text>
</comment>
<proteinExistence type="inferred from homology"/>
<evidence type="ECO:0000259" key="7">
    <source>
        <dbReference type="Pfam" id="PF12849"/>
    </source>
</evidence>
<dbReference type="RefSeq" id="WP_348268943.1">
    <property type="nucleotide sequence ID" value="NZ_CP121194.1"/>
</dbReference>
<dbReference type="Gene3D" id="3.40.190.10">
    <property type="entry name" value="Periplasmic binding protein-like II"/>
    <property type="match status" value="2"/>
</dbReference>
<gene>
    <name evidence="8" type="primary">pstS</name>
    <name evidence="8" type="ORF">P4G45_06925</name>
</gene>
<dbReference type="GO" id="GO:0035435">
    <property type="term" value="P:phosphate ion transmembrane transport"/>
    <property type="evidence" value="ECO:0007669"/>
    <property type="project" value="InterPro"/>
</dbReference>
<dbReference type="PIRSF" id="PIRSF002756">
    <property type="entry name" value="PstS"/>
    <property type="match status" value="1"/>
</dbReference>
<dbReference type="KEGG" id="epl:P4G45_06925"/>
<dbReference type="InterPro" id="IPR050962">
    <property type="entry name" value="Phosphate-bind_PstS"/>
</dbReference>
<comment type="subunit">
    <text evidence="3">The complex is composed of two ATP-binding proteins (PstB), two transmembrane proteins (PstC and PstA) and a solute-binding protein (PstS).</text>
</comment>
<dbReference type="SUPFAM" id="SSF53850">
    <property type="entry name" value="Periplasmic binding protein-like II"/>
    <property type="match status" value="1"/>
</dbReference>
<dbReference type="InterPro" id="IPR024370">
    <property type="entry name" value="PBP_domain"/>
</dbReference>
<evidence type="ECO:0000256" key="6">
    <source>
        <dbReference type="PIRNR" id="PIRNR002756"/>
    </source>
</evidence>
<dbReference type="Pfam" id="PF12849">
    <property type="entry name" value="PBP_like_2"/>
    <property type="match status" value="1"/>
</dbReference>
<evidence type="ECO:0000256" key="2">
    <source>
        <dbReference type="ARBA" id="ARBA00008725"/>
    </source>
</evidence>
<protein>
    <recommendedName>
        <fullName evidence="6">Phosphate-binding protein</fullName>
    </recommendedName>
</protein>
<dbReference type="EMBL" id="CP121194">
    <property type="protein sequence ID" value="XBH11451.1"/>
    <property type="molecule type" value="Genomic_DNA"/>
</dbReference>
<feature type="domain" description="PBP" evidence="7">
    <location>
        <begin position="20"/>
        <end position="310"/>
    </location>
</feature>
<comment type="similarity">
    <text evidence="2 6">Belongs to the PstS family.</text>
</comment>
<evidence type="ECO:0000256" key="1">
    <source>
        <dbReference type="ARBA" id="ARBA00002841"/>
    </source>
</evidence>
<reference evidence="8" key="1">
    <citation type="submission" date="2023-03" db="EMBL/GenBank/DDBJ databases">
        <title>Edaphobacter sp.</title>
        <authorList>
            <person name="Huber K.J."/>
            <person name="Papendorf J."/>
            <person name="Pilke C."/>
            <person name="Bunk B."/>
            <person name="Sproeer C."/>
            <person name="Pester M."/>
        </authorList>
    </citation>
    <scope>NUCLEOTIDE SEQUENCE</scope>
    <source>
        <strain evidence="8">DSM 109919</strain>
    </source>
</reference>
<organism evidence="8">
    <name type="scientific">Edaphobacter paludis</name>
    <dbReference type="NCBI Taxonomy" id="3035702"/>
    <lineage>
        <taxon>Bacteria</taxon>
        <taxon>Pseudomonadati</taxon>
        <taxon>Acidobacteriota</taxon>
        <taxon>Terriglobia</taxon>
        <taxon>Terriglobales</taxon>
        <taxon>Acidobacteriaceae</taxon>
        <taxon>Edaphobacter</taxon>
    </lineage>
</organism>
<dbReference type="AlphaFoldDB" id="A0AAU7D1Y4"/>
<sequence length="341" mass="36128">MLIAFCVTGCKQSANTSATAENQSSAQNLNGAGATFPNPIYSKWFSEYAAAHPGIHINYQSVGSGAGIRQVSEGTVDFGASDGPMTDQQIAESKVPVIHIPTVLGAVVPVYNIPGVTGNLNFAPDVIADIYLGKITKWNDPRLAKDNPGIKFPSTAILPVYRSDGSGTTYIFTDFLSKVSPDFAKNIGKSTSVKWPVGIGQKGNEGVAGMVRQSPSSFGYVELIYALQNKMTYGAVRNASGKFVLATTDGVTAAAAGAAKTMPADYRVSITNAPGDTAYPISSFTWLLIPTHSTDAAKTQTLKDFLTWMLDHGESEASSMDYAPLPAEVQTMVRKSIADLH</sequence>
<dbReference type="CDD" id="cd13565">
    <property type="entry name" value="PBP2_PstS"/>
    <property type="match status" value="1"/>
</dbReference>
<name>A0AAU7D1Y4_9BACT</name>
<accession>A0AAU7D1Y4</accession>
<evidence type="ECO:0000256" key="4">
    <source>
        <dbReference type="ARBA" id="ARBA00022448"/>
    </source>
</evidence>
<dbReference type="GO" id="GO:0042301">
    <property type="term" value="F:phosphate ion binding"/>
    <property type="evidence" value="ECO:0007669"/>
    <property type="project" value="InterPro"/>
</dbReference>
<evidence type="ECO:0000256" key="5">
    <source>
        <dbReference type="ARBA" id="ARBA00022592"/>
    </source>
</evidence>
<dbReference type="PANTHER" id="PTHR42996:SF1">
    <property type="entry name" value="PHOSPHATE-BINDING PROTEIN PSTS"/>
    <property type="match status" value="1"/>
</dbReference>
<dbReference type="GO" id="GO:0043190">
    <property type="term" value="C:ATP-binding cassette (ABC) transporter complex"/>
    <property type="evidence" value="ECO:0007669"/>
    <property type="project" value="InterPro"/>
</dbReference>
<dbReference type="PANTHER" id="PTHR42996">
    <property type="entry name" value="PHOSPHATE-BINDING PROTEIN PSTS"/>
    <property type="match status" value="1"/>
</dbReference>
<dbReference type="InterPro" id="IPR005673">
    <property type="entry name" value="ABC_phos-bd_PstS"/>
</dbReference>